<dbReference type="FunCoup" id="A0A0C3PDV8">
    <property type="interactions" value="328"/>
</dbReference>
<protein>
    <recommendedName>
        <fullName evidence="6">Phenylacetyl-CoA ligase</fullName>
    </recommendedName>
</protein>
<dbReference type="InterPro" id="IPR042099">
    <property type="entry name" value="ANL_N_sf"/>
</dbReference>
<dbReference type="EMBL" id="KN831964">
    <property type="protein sequence ID" value="KIO05994.1"/>
    <property type="molecule type" value="Genomic_DNA"/>
</dbReference>
<reference evidence="4 5" key="1">
    <citation type="submission" date="2014-04" db="EMBL/GenBank/DDBJ databases">
        <authorList>
            <consortium name="DOE Joint Genome Institute"/>
            <person name="Kuo A."/>
            <person name="Kohler A."/>
            <person name="Costa M.D."/>
            <person name="Nagy L.G."/>
            <person name="Floudas D."/>
            <person name="Copeland A."/>
            <person name="Barry K.W."/>
            <person name="Cichocki N."/>
            <person name="Veneault-Fourrey C."/>
            <person name="LaButti K."/>
            <person name="Lindquist E.A."/>
            <person name="Lipzen A."/>
            <person name="Lundell T."/>
            <person name="Morin E."/>
            <person name="Murat C."/>
            <person name="Sun H."/>
            <person name="Tunlid A."/>
            <person name="Henrissat B."/>
            <person name="Grigoriev I.V."/>
            <person name="Hibbett D.S."/>
            <person name="Martin F."/>
            <person name="Nordberg H.P."/>
            <person name="Cantor M.N."/>
            <person name="Hua S.X."/>
        </authorList>
    </citation>
    <scope>NUCLEOTIDE SEQUENCE [LARGE SCALE GENOMIC DNA]</scope>
    <source>
        <strain evidence="4 5">Marx 270</strain>
    </source>
</reference>
<dbReference type="InterPro" id="IPR045851">
    <property type="entry name" value="AMP-bd_C_sf"/>
</dbReference>
<dbReference type="GO" id="GO:0016405">
    <property type="term" value="F:CoA-ligase activity"/>
    <property type="evidence" value="ECO:0007669"/>
    <property type="project" value="TreeGrafter"/>
</dbReference>
<dbReference type="PANTHER" id="PTHR24096">
    <property type="entry name" value="LONG-CHAIN-FATTY-ACID--COA LIGASE"/>
    <property type="match status" value="1"/>
</dbReference>
<proteinExistence type="predicted"/>
<dbReference type="InterPro" id="IPR025110">
    <property type="entry name" value="AMP-bd_C"/>
</dbReference>
<name>A0A0C3PDV8_PISTI</name>
<accession>A0A0C3PDV8</accession>
<dbReference type="HOGENOM" id="CLU_000022_59_2_1"/>
<feature type="domain" description="AMP-binding enzyme C-terminal" evidence="3">
    <location>
        <begin position="508"/>
        <end position="593"/>
    </location>
</feature>
<evidence type="ECO:0000259" key="2">
    <source>
        <dbReference type="Pfam" id="PF00501"/>
    </source>
</evidence>
<dbReference type="InterPro" id="IPR020845">
    <property type="entry name" value="AMP-binding_CS"/>
</dbReference>
<evidence type="ECO:0008006" key="6">
    <source>
        <dbReference type="Google" id="ProtNLM"/>
    </source>
</evidence>
<dbReference type="PANTHER" id="PTHR24096:SF422">
    <property type="entry name" value="BCDNA.GH02901"/>
    <property type="match status" value="1"/>
</dbReference>
<dbReference type="Gene3D" id="3.30.300.30">
    <property type="match status" value="1"/>
</dbReference>
<sequence>MFEEYRRRKIDTRAQTRPADSSRRSCFEQNSLSEIGRMAELESPSGILPPIPDDLTLVQFILDYQHSSRPVRNHEYDVPWIIEDRTGEAHGLEESRTRAFGLANGLNIRFNIKEDDVVLVFSPNHLDYLVAVWAIHRLGAVMSGANPSFTSDELVYQVQATHASVLVVHPDVLPVARSAARIAKLSEDRIVLFDTADTPSTQGVFPTVRSLIDQGLSTFPSFRERRLNPGEGKTKVAFLNFSSGTTGRPKPIAIPHYAPIANIIQLAVHNRVNDDRIPWEDQRFRPGDVCSAVLPLYHIYGMVFNAHYILFCGMTVVLTTARFNFLDFLDTIVKYRITHLMLVPPQVVMFCKHPAVSQYDFGHVRYVTCGAAPLSREVMNRLMEVFPNASAGQSYGTTESCTVITTFPVDTKRDTSGSGGQLLPGITARVERSDGTLADFDEPGELVVKTPSLSLGYAGNPEATRETFVKGWFRTGDEVKMNKRGEVFVLDRLKEMLKVRGFPVAPAELEGCILGHPDVEDTCVVGIPDEYSGELPVAFVVLRQEASKRAQDPSAGHEIKRSIAKHVSDHKAAYKRLARIEFVDSIPKNPSGKLLRRVLRDRARRLESRGIAKL</sequence>
<evidence type="ECO:0000313" key="5">
    <source>
        <dbReference type="Proteomes" id="UP000054217"/>
    </source>
</evidence>
<dbReference type="InParanoid" id="A0A0C3PDV8"/>
<feature type="region of interest" description="Disordered" evidence="1">
    <location>
        <begin position="1"/>
        <end position="26"/>
    </location>
</feature>
<evidence type="ECO:0000259" key="3">
    <source>
        <dbReference type="Pfam" id="PF13193"/>
    </source>
</evidence>
<dbReference type="Proteomes" id="UP000054217">
    <property type="component" value="Unassembled WGS sequence"/>
</dbReference>
<dbReference type="Pfam" id="PF13193">
    <property type="entry name" value="AMP-binding_C"/>
    <property type="match status" value="1"/>
</dbReference>
<dbReference type="PROSITE" id="PS00455">
    <property type="entry name" value="AMP_BINDING"/>
    <property type="match status" value="1"/>
</dbReference>
<organism evidence="4 5">
    <name type="scientific">Pisolithus tinctorius Marx 270</name>
    <dbReference type="NCBI Taxonomy" id="870435"/>
    <lineage>
        <taxon>Eukaryota</taxon>
        <taxon>Fungi</taxon>
        <taxon>Dikarya</taxon>
        <taxon>Basidiomycota</taxon>
        <taxon>Agaricomycotina</taxon>
        <taxon>Agaricomycetes</taxon>
        <taxon>Agaricomycetidae</taxon>
        <taxon>Boletales</taxon>
        <taxon>Sclerodermatineae</taxon>
        <taxon>Pisolithaceae</taxon>
        <taxon>Pisolithus</taxon>
    </lineage>
</organism>
<feature type="domain" description="AMP-dependent synthetase/ligase" evidence="2">
    <location>
        <begin position="93"/>
        <end position="457"/>
    </location>
</feature>
<dbReference type="Gene3D" id="3.40.50.12780">
    <property type="entry name" value="N-terminal domain of ligase-like"/>
    <property type="match status" value="1"/>
</dbReference>
<dbReference type="InterPro" id="IPR000873">
    <property type="entry name" value="AMP-dep_synth/lig_dom"/>
</dbReference>
<reference evidence="5" key="2">
    <citation type="submission" date="2015-01" db="EMBL/GenBank/DDBJ databases">
        <title>Evolutionary Origins and Diversification of the Mycorrhizal Mutualists.</title>
        <authorList>
            <consortium name="DOE Joint Genome Institute"/>
            <consortium name="Mycorrhizal Genomics Consortium"/>
            <person name="Kohler A."/>
            <person name="Kuo A."/>
            <person name="Nagy L.G."/>
            <person name="Floudas D."/>
            <person name="Copeland A."/>
            <person name="Barry K.W."/>
            <person name="Cichocki N."/>
            <person name="Veneault-Fourrey C."/>
            <person name="LaButti K."/>
            <person name="Lindquist E.A."/>
            <person name="Lipzen A."/>
            <person name="Lundell T."/>
            <person name="Morin E."/>
            <person name="Murat C."/>
            <person name="Riley R."/>
            <person name="Ohm R."/>
            <person name="Sun H."/>
            <person name="Tunlid A."/>
            <person name="Henrissat B."/>
            <person name="Grigoriev I.V."/>
            <person name="Hibbett D.S."/>
            <person name="Martin F."/>
        </authorList>
    </citation>
    <scope>NUCLEOTIDE SEQUENCE [LARGE SCALE GENOMIC DNA]</scope>
    <source>
        <strain evidence="5">Marx 270</strain>
    </source>
</reference>
<dbReference type="SUPFAM" id="SSF56801">
    <property type="entry name" value="Acetyl-CoA synthetase-like"/>
    <property type="match status" value="1"/>
</dbReference>
<evidence type="ECO:0000313" key="4">
    <source>
        <dbReference type="EMBL" id="KIO05994.1"/>
    </source>
</evidence>
<dbReference type="STRING" id="870435.A0A0C3PDV8"/>
<dbReference type="AlphaFoldDB" id="A0A0C3PDV8"/>
<gene>
    <name evidence="4" type="ORF">M404DRAFT_489097</name>
</gene>
<keyword evidence="5" id="KW-1185">Reference proteome</keyword>
<evidence type="ECO:0000256" key="1">
    <source>
        <dbReference type="SAM" id="MobiDB-lite"/>
    </source>
</evidence>
<dbReference type="OrthoDB" id="6509636at2759"/>
<dbReference type="Pfam" id="PF00501">
    <property type="entry name" value="AMP-binding"/>
    <property type="match status" value="1"/>
</dbReference>